<feature type="region of interest" description="Disordered" evidence="1">
    <location>
        <begin position="1105"/>
        <end position="1135"/>
    </location>
</feature>
<feature type="compositionally biased region" description="Acidic residues" evidence="1">
    <location>
        <begin position="80"/>
        <end position="91"/>
    </location>
</feature>
<accession>E4V3H5</accession>
<dbReference type="GO" id="GO:0007165">
    <property type="term" value="P:signal transduction"/>
    <property type="evidence" value="ECO:0007669"/>
    <property type="project" value="TreeGrafter"/>
</dbReference>
<dbReference type="HOGENOM" id="CLU_006696_1_1_1"/>
<feature type="compositionally biased region" description="Basic and acidic residues" evidence="1">
    <location>
        <begin position="127"/>
        <end position="136"/>
    </location>
</feature>
<dbReference type="SUPFAM" id="SSF56112">
    <property type="entry name" value="Protein kinase-like (PK-like)"/>
    <property type="match status" value="1"/>
</dbReference>
<evidence type="ECO:0000313" key="3">
    <source>
        <dbReference type="EMBL" id="EFR04549.1"/>
    </source>
</evidence>
<dbReference type="GO" id="GO:0005524">
    <property type="term" value="F:ATP binding"/>
    <property type="evidence" value="ECO:0007669"/>
    <property type="project" value="InterPro"/>
</dbReference>
<evidence type="ECO:0000256" key="1">
    <source>
        <dbReference type="SAM" id="MobiDB-lite"/>
    </source>
</evidence>
<dbReference type="Gene3D" id="1.10.510.10">
    <property type="entry name" value="Transferase(Phosphotransferase) domain 1"/>
    <property type="match status" value="1"/>
</dbReference>
<dbReference type="PROSITE" id="PS50011">
    <property type="entry name" value="PROTEIN_KINASE_DOM"/>
    <property type="match status" value="1"/>
</dbReference>
<dbReference type="OMA" id="ALPINPC"/>
<dbReference type="RefSeq" id="XP_003170312.1">
    <property type="nucleotide sequence ID" value="XM_003170264.1"/>
</dbReference>
<dbReference type="CDD" id="cd00180">
    <property type="entry name" value="PKc"/>
    <property type="match status" value="1"/>
</dbReference>
<dbReference type="STRING" id="535722.E4V3H5"/>
<dbReference type="GeneID" id="10025551"/>
<dbReference type="AlphaFoldDB" id="E4V3H5"/>
<dbReference type="GO" id="GO:0004672">
    <property type="term" value="F:protein kinase activity"/>
    <property type="evidence" value="ECO:0007669"/>
    <property type="project" value="InterPro"/>
</dbReference>
<feature type="compositionally biased region" description="Basic and acidic residues" evidence="1">
    <location>
        <begin position="794"/>
        <end position="806"/>
    </location>
</feature>
<feature type="compositionally biased region" description="Polar residues" evidence="1">
    <location>
        <begin position="182"/>
        <end position="192"/>
    </location>
</feature>
<dbReference type="VEuPathDB" id="FungiDB:MGYG_07554"/>
<feature type="region of interest" description="Disordered" evidence="1">
    <location>
        <begin position="68"/>
        <end position="227"/>
    </location>
</feature>
<keyword evidence="3" id="KW-0808">Transferase</keyword>
<feature type="region of interest" description="Disordered" evidence="1">
    <location>
        <begin position="755"/>
        <end position="780"/>
    </location>
</feature>
<feature type="compositionally biased region" description="Low complexity" evidence="1">
    <location>
        <begin position="1124"/>
        <end position="1133"/>
    </location>
</feature>
<sequence length="1221" mass="137196">MAISIADAPGPFLYPFFLMPDLKAAPPVRHSLFHRLGLRSWLGRDGEGIESHSQFIARELSRQRLAGLPSSSAKRVHDDVENDVNYDDDIDGVTSVADSEQLGSSLPQPSPSNVTVGLPRAPTFKRQNSERRDHLTPSESGLGHRRAYSADRQGDIGPCRTNSPLPPYSPRNSVPDLPTKNYDISAQASPTLINDEPSPLQQDPEQGQGQPQTDLASEYGPPSEGTIDNELEAELDKKWILNLSMRFRDKSDREKFFITYAEAPNRWRKVTVSCDYRNAEPDSLESDLKKLQYHREKNAHIYESIRESIDEIQFYDTVTNLKLETRDGRLHVHVTEDVNEVIIFPPISSVEYLNPLFIPESELDFDSHLSGFVYRVKYHGKDYVKKEITGPDTVEEFLYEINALHALLDSTNVINFRAIVVDDSGTLVKGLLIDYAEQGALADLFYDFKGELSWKRRERWAKQIIKGLGDIHEAGFVQGDFTVSNVVVDEHDDAKIIDINRRGCPIGWEPPEFAKKLESKQRISMYIGVKSDLYQLGMTLWGLAMEEDEPGRQPRPLLIPEDMKIPAYFRRIVDICLSERPQGRLSAKDLLALFDDQEEEDDFPVPGAEIPRYAPMQNLNGVYPGHPHTNYNYQLNSMYMDQHPKSMHYAPVPTGDRLRYQHIGVEPVIMPPSRNSPDFHCVNNNLQTAHHHGEHGIPESPHALDHNGQFLPPGGHWANGHHPVPYYNPAFVRPALASHHATLGLSELELLDRQDRETESDPRFDDFGPTDLPPHSESGYTIDEDYVHELQGHDETEPSYLVDDHYPAPNQAHIPLDSLPTPEDHDEPQLDYLDEVTDANQADSLNGQEENSYAEPVFDLEDLSASQLPINPDFMKTANPDLPTFAGYDYFDISPSETPLELPVSNDTLLTSGLPINPRHSVPEFKPMSLNKYGDDDFLSSNLPINPAYIDPLDRDISPRDRIKEVSRDDTGSAIPGLQVTFQGDLFRSALPINPCHSTQAFENYRNTPSRPDQLPKNLGTPKLEYISKRKISKNTNIGTLASSDASRVTSNDLLTSLLPINPQFCCQDLSAPLSYNDLFTSTLPINPRYKGQDIRHLRNLGCHVRPRSSAKHPPAIPEPLRQIPPQQQSSASSRDDLFLSILPINPQRQDPQPEIFTISVSEGANGDLLSSKLPINPAFSHPTTLRRMIPSSQKLNKATTNTPPTELFTSVLPINPAARI</sequence>
<dbReference type="PANTHER" id="PTHR23257">
    <property type="entry name" value="SERINE-THREONINE PROTEIN KINASE"/>
    <property type="match status" value="1"/>
</dbReference>
<keyword evidence="3" id="KW-0418">Kinase</keyword>
<dbReference type="eggNOG" id="KOG0199">
    <property type="taxonomic scope" value="Eukaryota"/>
</dbReference>
<name>E4V3H5_ARTGP</name>
<dbReference type="GO" id="GO:0005737">
    <property type="term" value="C:cytoplasm"/>
    <property type="evidence" value="ECO:0007669"/>
    <property type="project" value="TreeGrafter"/>
</dbReference>
<dbReference type="OrthoDB" id="635774at2759"/>
<proteinExistence type="predicted"/>
<dbReference type="InterPro" id="IPR000719">
    <property type="entry name" value="Prot_kinase_dom"/>
</dbReference>
<dbReference type="Proteomes" id="UP000002669">
    <property type="component" value="Unassembled WGS sequence"/>
</dbReference>
<feature type="region of interest" description="Disordered" evidence="1">
    <location>
        <begin position="690"/>
        <end position="709"/>
    </location>
</feature>
<feature type="compositionally biased region" description="Basic and acidic residues" evidence="1">
    <location>
        <begin position="755"/>
        <end position="766"/>
    </location>
</feature>
<keyword evidence="4" id="KW-1185">Reference proteome</keyword>
<dbReference type="InterPro" id="IPR050167">
    <property type="entry name" value="Ser_Thr_protein_kinase"/>
</dbReference>
<dbReference type="Pfam" id="PF07714">
    <property type="entry name" value="PK_Tyr_Ser-Thr"/>
    <property type="match status" value="1"/>
</dbReference>
<dbReference type="InParanoid" id="E4V3H5"/>
<dbReference type="InterPro" id="IPR001245">
    <property type="entry name" value="Ser-Thr/Tyr_kinase_cat_dom"/>
</dbReference>
<feature type="region of interest" description="Disordered" evidence="1">
    <location>
        <begin position="794"/>
        <end position="828"/>
    </location>
</feature>
<evidence type="ECO:0000259" key="2">
    <source>
        <dbReference type="PROSITE" id="PS50011"/>
    </source>
</evidence>
<organism evidence="4">
    <name type="scientific">Arthroderma gypseum (strain ATCC MYA-4604 / CBS 118893)</name>
    <name type="common">Microsporum gypseum</name>
    <dbReference type="NCBI Taxonomy" id="535722"/>
    <lineage>
        <taxon>Eukaryota</taxon>
        <taxon>Fungi</taxon>
        <taxon>Dikarya</taxon>
        <taxon>Ascomycota</taxon>
        <taxon>Pezizomycotina</taxon>
        <taxon>Eurotiomycetes</taxon>
        <taxon>Eurotiomycetidae</taxon>
        <taxon>Onygenales</taxon>
        <taxon>Arthrodermataceae</taxon>
        <taxon>Nannizzia</taxon>
    </lineage>
</organism>
<gene>
    <name evidence="3" type="ORF">MGYG_07554</name>
</gene>
<dbReference type="InterPro" id="IPR011009">
    <property type="entry name" value="Kinase-like_dom_sf"/>
</dbReference>
<feature type="compositionally biased region" description="Basic and acidic residues" evidence="1">
    <location>
        <begin position="694"/>
        <end position="705"/>
    </location>
</feature>
<dbReference type="EMBL" id="DS989828">
    <property type="protein sequence ID" value="EFR04549.1"/>
    <property type="molecule type" value="Genomic_DNA"/>
</dbReference>
<evidence type="ECO:0000313" key="4">
    <source>
        <dbReference type="Proteomes" id="UP000002669"/>
    </source>
</evidence>
<reference evidence="4" key="1">
    <citation type="journal article" date="2012" name="MBio">
        <title>Comparative genome analysis of Trichophyton rubrum and related dermatophytes reveals candidate genes involved in infection.</title>
        <authorList>
            <person name="Martinez D.A."/>
            <person name="Oliver B.G."/>
            <person name="Graeser Y."/>
            <person name="Goldberg J.M."/>
            <person name="Li W."/>
            <person name="Martinez-Rossi N.M."/>
            <person name="Monod M."/>
            <person name="Shelest E."/>
            <person name="Barton R.C."/>
            <person name="Birch E."/>
            <person name="Brakhage A.A."/>
            <person name="Chen Z."/>
            <person name="Gurr S.J."/>
            <person name="Heiman D."/>
            <person name="Heitman J."/>
            <person name="Kosti I."/>
            <person name="Rossi A."/>
            <person name="Saif S."/>
            <person name="Samalova M."/>
            <person name="Saunders C.W."/>
            <person name="Shea T."/>
            <person name="Summerbell R.C."/>
            <person name="Xu J."/>
            <person name="Young S."/>
            <person name="Zeng Q."/>
            <person name="Birren B.W."/>
            <person name="Cuomo C.A."/>
            <person name="White T.C."/>
        </authorList>
    </citation>
    <scope>NUCLEOTIDE SEQUENCE [LARGE SCALE GENOMIC DNA]</scope>
    <source>
        <strain evidence="4">ATCC MYA-4604 / CBS 118893</strain>
    </source>
</reference>
<protein>
    <submittedName>
        <fullName evidence="3">TKL protein kinase</fullName>
    </submittedName>
</protein>
<feature type="compositionally biased region" description="Low complexity" evidence="1">
    <location>
        <begin position="201"/>
        <end position="212"/>
    </location>
</feature>
<feature type="domain" description="Protein kinase" evidence="2">
    <location>
        <begin position="359"/>
        <end position="604"/>
    </location>
</feature>